<dbReference type="Gene3D" id="1.10.510.10">
    <property type="entry name" value="Transferase(Phosphotransferase) domain 1"/>
    <property type="match status" value="1"/>
</dbReference>
<dbReference type="InterPro" id="IPR003018">
    <property type="entry name" value="GAF"/>
</dbReference>
<keyword evidence="2" id="KW-0175">Coiled coil</keyword>
<dbReference type="GO" id="GO:0005524">
    <property type="term" value="F:ATP binding"/>
    <property type="evidence" value="ECO:0007669"/>
    <property type="project" value="InterPro"/>
</dbReference>
<sequence>MGSERRTPGRDPPVAVHTELLHESERTRVSRLVFPAGSVIRKEPLGPGAQCRLRREVAVLERLSGAEGVGQLAAGAPSFPGSLVLADVGGTALSERTTPWDPARLVELGELLARAVAEMHRRGVVHRDINPANILVSSGGHVPYLIDFALATVFTAVQPAFLHHREIVGTVPYLAPEQTGRTGRPVDQRADLYAVGATLYELATGAPPFGAGDPLRLIHDHLARIPVPPSVVNPAVPAALSAIIMHLLAKEPDDRYQSADGLVHDLALVRRGATVVHPGEHDLLDRPLTPSRLAGRDREIDELQEVFAEAMADRCPGVLLGGMPGVGKTSLANELRPVVAGADGWFVTGKFDQLRRDREYDGVLQAFRALGRLLLAEPEECLAEARDRMLRALGPNAGLAAAAVPELAALLKVRPEPGDPMTAQVRAQNNAVEVLRAVASRKRPVVFFIDDLQWAGRTELGILDPILSGTEHIEGLLLVGTYRDSEVDAAHPLTPMLARWRRQRAGPRLLWVGNLTPEGQAAMVADLLHLDLGRAAELARLIAPSTGGNPCDTMELLGALRHDGILAPCEGGWRWEQTTLRRRLHHVEVPGLSTARMASLPPGTRETLVVMACLASRVEMGLLEVATGLAGDELERRLAPAFAAGLLVLESDGRRSVRFRHDRTQESVLDGLTSRVGQAVRLGLARRLADRHEFFAAAAEQYLLVADAVHAEQERQLMVGLFRWTADRARMLSDYPLAGKFLTAAVKFIDPTDTDQLLAVHIDRHAALYSLGRLEEADEEYQAISRLCTHPVGCAAATAVQVSSLFNRHRVSEALRLGLEALQNLGLAVPDRDHLDAEIDRGLDELYQWIDQTSASDDLCRPEISDRLRLGAIQIIDRVMSPAFYGDQTMLAWLAVTTLRMWARDGPDPALVGPCGCGGSVIISRRHDYPTAYRMMRRILEVSRMRGYEPHLWLAQFLYVAFAGHWFDPLEDNVPAARRALEGLVRGGDLQNACHTHYVLIYNLLDSASSLDVVAAEVDEAIAFAVRIGNGQAEDAFRTYRQLARVLRGEAAEPAADEAAVPSLLATDLAVVFHLHVAWALAAAILGRPADLDRHTAAVMPLLPTFETNYPTAVARVLRMLALAGRVRAADEGEHDALVAELDELVAWLAKRAVDAPVNFSHLLRLVEAERAWAVGDFRTAVYAFDVAQREAAGRTRPWHRALILERAARFYLAHGIEEAGRGLLAAARSQYAAWGAAAKVSQLDYAHPALRIESAGALPAAQPPAQPAGSRVTVTTGTVDLLGVVAASQTLSSETGIDGLRSKLGGVLRDMTGATGVCLLLRDREERGWSVPVDDGGAVSLEEAGRRRLLPPSVIWYAERTHEPVVVADATRDDRFVRDPYVTGLDRCSLLAIPIMIQGELRAMLLLENRLIRGAFTTERLEGIMLIAGQLAVSLDNALVYASLERKVAERTEQLATANRRLEQLSATDPLTGLANRRQLDEVLDAEWHRAQRQATPLALAMIDIDHFKSYNDHYGHAAGDRCLQRVAACVDAGTRHNDLAARYGGEEFAVVMPGTDTATAAHIAHRLRAAIAELAEPHPPATEWIVTVSIGVAAITPTRDDDTAALVELADAALYRAKSAGRNRVEATHPLPTPQ</sequence>
<dbReference type="SUPFAM" id="SSF55073">
    <property type="entry name" value="Nucleotide cyclase"/>
    <property type="match status" value="1"/>
</dbReference>
<dbReference type="PANTHER" id="PTHR43642">
    <property type="entry name" value="HYBRID SIGNAL TRANSDUCTION HISTIDINE KINASE G"/>
    <property type="match status" value="1"/>
</dbReference>
<dbReference type="PROSITE" id="PS50011">
    <property type="entry name" value="PROTEIN_KINASE_DOM"/>
    <property type="match status" value="1"/>
</dbReference>
<dbReference type="Proteomes" id="UP000188929">
    <property type="component" value="Unassembled WGS sequence"/>
</dbReference>
<evidence type="ECO:0000313" key="6">
    <source>
        <dbReference type="Proteomes" id="UP000188929"/>
    </source>
</evidence>
<dbReference type="InterPro" id="IPR053159">
    <property type="entry name" value="Hybrid_Histidine_Kinase"/>
</dbReference>
<evidence type="ECO:0000259" key="3">
    <source>
        <dbReference type="PROSITE" id="PS50011"/>
    </source>
</evidence>
<name>A0A1V2I078_9ACTN</name>
<dbReference type="SUPFAM" id="SSF52540">
    <property type="entry name" value="P-loop containing nucleoside triphosphate hydrolases"/>
    <property type="match status" value="1"/>
</dbReference>
<dbReference type="Gene3D" id="3.30.450.40">
    <property type="match status" value="1"/>
</dbReference>
<proteinExistence type="predicted"/>
<comment type="subcellular location">
    <subcellularLocation>
        <location evidence="1">Membrane</location>
        <topology evidence="1">Single-pass membrane protein</topology>
    </subcellularLocation>
</comment>
<dbReference type="InterPro" id="IPR043128">
    <property type="entry name" value="Rev_trsase/Diguanyl_cyclase"/>
</dbReference>
<evidence type="ECO:0000256" key="1">
    <source>
        <dbReference type="ARBA" id="ARBA00004167"/>
    </source>
</evidence>
<dbReference type="Pfam" id="PF01590">
    <property type="entry name" value="GAF"/>
    <property type="match status" value="1"/>
</dbReference>
<dbReference type="GO" id="GO:0004674">
    <property type="term" value="F:protein serine/threonine kinase activity"/>
    <property type="evidence" value="ECO:0007669"/>
    <property type="project" value="UniProtKB-KW"/>
</dbReference>
<dbReference type="InterPro" id="IPR027417">
    <property type="entry name" value="P-loop_NTPase"/>
</dbReference>
<dbReference type="SMART" id="SM00065">
    <property type="entry name" value="GAF"/>
    <property type="match status" value="1"/>
</dbReference>
<dbReference type="InterPro" id="IPR029016">
    <property type="entry name" value="GAF-like_dom_sf"/>
</dbReference>
<dbReference type="InterPro" id="IPR041664">
    <property type="entry name" value="AAA_16"/>
</dbReference>
<evidence type="ECO:0000313" key="5">
    <source>
        <dbReference type="EMBL" id="ONH22207.1"/>
    </source>
</evidence>
<dbReference type="SMART" id="SM00267">
    <property type="entry name" value="GGDEF"/>
    <property type="match status" value="1"/>
</dbReference>
<dbReference type="Pfam" id="PF13191">
    <property type="entry name" value="AAA_16"/>
    <property type="match status" value="1"/>
</dbReference>
<dbReference type="Pfam" id="PF00069">
    <property type="entry name" value="Pkinase"/>
    <property type="match status" value="1"/>
</dbReference>
<dbReference type="CDD" id="cd01949">
    <property type="entry name" value="GGDEF"/>
    <property type="match status" value="1"/>
</dbReference>
<feature type="domain" description="Protein kinase" evidence="3">
    <location>
        <begin position="1"/>
        <end position="267"/>
    </location>
</feature>
<dbReference type="GO" id="GO:0016020">
    <property type="term" value="C:membrane"/>
    <property type="evidence" value="ECO:0007669"/>
    <property type="project" value="UniProtKB-SubCell"/>
</dbReference>
<evidence type="ECO:0000256" key="2">
    <source>
        <dbReference type="SAM" id="Coils"/>
    </source>
</evidence>
<dbReference type="EMBL" id="MOMC01000115">
    <property type="protein sequence ID" value="ONH22207.1"/>
    <property type="molecule type" value="Genomic_DNA"/>
</dbReference>
<dbReference type="PROSITE" id="PS50887">
    <property type="entry name" value="GGDEF"/>
    <property type="match status" value="1"/>
</dbReference>
<feature type="coiled-coil region" evidence="2">
    <location>
        <begin position="1442"/>
        <end position="1469"/>
    </location>
</feature>
<dbReference type="InterPro" id="IPR029787">
    <property type="entry name" value="Nucleotide_cyclase"/>
</dbReference>
<accession>A0A1V2I078</accession>
<dbReference type="Pfam" id="PF00990">
    <property type="entry name" value="GGDEF"/>
    <property type="match status" value="1"/>
</dbReference>
<dbReference type="Gene3D" id="3.30.70.270">
    <property type="match status" value="1"/>
</dbReference>
<dbReference type="Gene3D" id="3.40.50.300">
    <property type="entry name" value="P-loop containing nucleotide triphosphate hydrolases"/>
    <property type="match status" value="1"/>
</dbReference>
<keyword evidence="5" id="KW-0418">Kinase</keyword>
<dbReference type="InterPro" id="IPR000719">
    <property type="entry name" value="Prot_kinase_dom"/>
</dbReference>
<dbReference type="SUPFAM" id="SSF56112">
    <property type="entry name" value="Protein kinase-like (PK-like)"/>
    <property type="match status" value="1"/>
</dbReference>
<keyword evidence="5" id="KW-0808">Transferase</keyword>
<keyword evidence="6" id="KW-1185">Reference proteome</keyword>
<protein>
    <submittedName>
        <fullName evidence="5">Serine/threonine protein kinase</fullName>
    </submittedName>
</protein>
<dbReference type="STRING" id="1834516.BL253_36405"/>
<gene>
    <name evidence="5" type="ORF">BL253_36405</name>
</gene>
<dbReference type="RefSeq" id="WP_076822658.1">
    <property type="nucleotide sequence ID" value="NZ_MOMC01000115.1"/>
</dbReference>
<feature type="domain" description="GGDEF" evidence="4">
    <location>
        <begin position="1497"/>
        <end position="1632"/>
    </location>
</feature>
<dbReference type="SUPFAM" id="SSF55781">
    <property type="entry name" value="GAF domain-like"/>
    <property type="match status" value="1"/>
</dbReference>
<dbReference type="OrthoDB" id="9772100at2"/>
<organism evidence="5 6">
    <name type="scientific">Pseudofrankia asymbiotica</name>
    <dbReference type="NCBI Taxonomy" id="1834516"/>
    <lineage>
        <taxon>Bacteria</taxon>
        <taxon>Bacillati</taxon>
        <taxon>Actinomycetota</taxon>
        <taxon>Actinomycetes</taxon>
        <taxon>Frankiales</taxon>
        <taxon>Frankiaceae</taxon>
        <taxon>Pseudofrankia</taxon>
    </lineage>
</organism>
<evidence type="ECO:0000259" key="4">
    <source>
        <dbReference type="PROSITE" id="PS50887"/>
    </source>
</evidence>
<dbReference type="InterPro" id="IPR000160">
    <property type="entry name" value="GGDEF_dom"/>
</dbReference>
<reference evidence="6" key="1">
    <citation type="submission" date="2016-10" db="EMBL/GenBank/DDBJ databases">
        <title>Frankia sp. NRRL B-16386 Genome sequencing.</title>
        <authorList>
            <person name="Ghodhbane-Gtari F."/>
            <person name="Swanson E."/>
            <person name="Gueddou A."/>
            <person name="Hezbri K."/>
            <person name="Ktari K."/>
            <person name="Nouioui I."/>
            <person name="Morris K."/>
            <person name="Simpson S."/>
            <person name="Abebe-Akele F."/>
            <person name="Thomas K."/>
            <person name="Gtari M."/>
            <person name="Tisa L.S."/>
        </authorList>
    </citation>
    <scope>NUCLEOTIDE SEQUENCE [LARGE SCALE GENOMIC DNA]</scope>
    <source>
        <strain evidence="6">NRRL B-16386</strain>
    </source>
</reference>
<dbReference type="FunFam" id="3.30.70.270:FF:000001">
    <property type="entry name" value="Diguanylate cyclase domain protein"/>
    <property type="match status" value="1"/>
</dbReference>
<dbReference type="SMART" id="SM00220">
    <property type="entry name" value="S_TKc"/>
    <property type="match status" value="1"/>
</dbReference>
<dbReference type="InterPro" id="IPR011009">
    <property type="entry name" value="Kinase-like_dom_sf"/>
</dbReference>
<comment type="caution">
    <text evidence="5">The sequence shown here is derived from an EMBL/GenBank/DDBJ whole genome shotgun (WGS) entry which is preliminary data.</text>
</comment>
<dbReference type="PANTHER" id="PTHR43642:SF1">
    <property type="entry name" value="HYBRID SIGNAL TRANSDUCTION HISTIDINE KINASE G"/>
    <property type="match status" value="1"/>
</dbReference>
<keyword evidence="5" id="KW-0723">Serine/threonine-protein kinase</keyword>
<dbReference type="CDD" id="cd14014">
    <property type="entry name" value="STKc_PknB_like"/>
    <property type="match status" value="1"/>
</dbReference>
<dbReference type="NCBIfam" id="TIGR00254">
    <property type="entry name" value="GGDEF"/>
    <property type="match status" value="1"/>
</dbReference>